<evidence type="ECO:0000256" key="4">
    <source>
        <dbReference type="ARBA" id="ARBA00023242"/>
    </source>
</evidence>
<dbReference type="PANTHER" id="PTHR11850">
    <property type="entry name" value="HOMEOBOX PROTEIN TRANSCRIPTION FACTORS"/>
    <property type="match status" value="1"/>
</dbReference>
<dbReference type="AlphaFoldDB" id="A0A1I8BX65"/>
<evidence type="ECO:0000313" key="7">
    <source>
        <dbReference type="Proteomes" id="UP000095281"/>
    </source>
</evidence>
<evidence type="ECO:0000259" key="6">
    <source>
        <dbReference type="PROSITE" id="PS50071"/>
    </source>
</evidence>
<reference evidence="8" key="1">
    <citation type="submission" date="2016-11" db="UniProtKB">
        <authorList>
            <consortium name="WormBaseParasite"/>
        </authorList>
    </citation>
    <scope>IDENTIFICATION</scope>
</reference>
<dbReference type="InterPro" id="IPR017970">
    <property type="entry name" value="Homeobox_CS"/>
</dbReference>
<dbReference type="SMART" id="SM00389">
    <property type="entry name" value="HOX"/>
    <property type="match status" value="1"/>
</dbReference>
<evidence type="ECO:0000256" key="1">
    <source>
        <dbReference type="ARBA" id="ARBA00004123"/>
    </source>
</evidence>
<dbReference type="InterPro" id="IPR050224">
    <property type="entry name" value="TALE_homeobox"/>
</dbReference>
<dbReference type="InterPro" id="IPR001356">
    <property type="entry name" value="HD"/>
</dbReference>
<feature type="domain" description="Homeobox" evidence="6">
    <location>
        <begin position="25"/>
        <end position="61"/>
    </location>
</feature>
<dbReference type="GO" id="GO:0000987">
    <property type="term" value="F:cis-regulatory region sequence-specific DNA binding"/>
    <property type="evidence" value="ECO:0007669"/>
    <property type="project" value="UniProtKB-ARBA"/>
</dbReference>
<dbReference type="InterPro" id="IPR009057">
    <property type="entry name" value="Homeodomain-like_sf"/>
</dbReference>
<keyword evidence="2 5" id="KW-0238">DNA-binding</keyword>
<dbReference type="GO" id="GO:0000981">
    <property type="term" value="F:DNA-binding transcription factor activity, RNA polymerase II-specific"/>
    <property type="evidence" value="ECO:0007669"/>
    <property type="project" value="InterPro"/>
</dbReference>
<sequence length="74" mass="8652">MSKQCSEFLGSNPNTHDYYLQHISHPYPSNDVKCELARKTGLKVSQVSIWFKNKRKAQKKKLTAKEEQNEREAK</sequence>
<dbReference type="CDD" id="cd00086">
    <property type="entry name" value="homeodomain"/>
    <property type="match status" value="1"/>
</dbReference>
<dbReference type="PROSITE" id="PS00027">
    <property type="entry name" value="HOMEOBOX_1"/>
    <property type="match status" value="1"/>
</dbReference>
<dbReference type="SUPFAM" id="SSF46689">
    <property type="entry name" value="Homeodomain-like"/>
    <property type="match status" value="1"/>
</dbReference>
<evidence type="ECO:0000256" key="2">
    <source>
        <dbReference type="ARBA" id="ARBA00023125"/>
    </source>
</evidence>
<dbReference type="PROSITE" id="PS50071">
    <property type="entry name" value="HOMEOBOX_2"/>
    <property type="match status" value="1"/>
</dbReference>
<evidence type="ECO:0000313" key="8">
    <source>
        <dbReference type="WBParaSite" id="MhA1_Contig769.frz3.gene4"/>
    </source>
</evidence>
<keyword evidence="4 5" id="KW-0539">Nucleus</keyword>
<dbReference type="Pfam" id="PF05920">
    <property type="entry name" value="Homeobox_KN"/>
    <property type="match status" value="1"/>
</dbReference>
<dbReference type="WBParaSite" id="MhA1_Contig769.frz3.gene4">
    <property type="protein sequence ID" value="MhA1_Contig769.frz3.gene4"/>
    <property type="gene ID" value="MhA1_Contig769.frz3.gene4"/>
</dbReference>
<comment type="subcellular location">
    <subcellularLocation>
        <location evidence="1 5">Nucleus</location>
    </subcellularLocation>
</comment>
<evidence type="ECO:0000256" key="5">
    <source>
        <dbReference type="PROSITE-ProRule" id="PRU00108"/>
    </source>
</evidence>
<dbReference type="InterPro" id="IPR008422">
    <property type="entry name" value="KN_HD"/>
</dbReference>
<accession>A0A1I8BX65</accession>
<protein>
    <submittedName>
        <fullName evidence="8">Homeobox domain-containing protein</fullName>
    </submittedName>
</protein>
<dbReference type="Proteomes" id="UP000095281">
    <property type="component" value="Unplaced"/>
</dbReference>
<dbReference type="GO" id="GO:0005634">
    <property type="term" value="C:nucleus"/>
    <property type="evidence" value="ECO:0007669"/>
    <property type="project" value="UniProtKB-SubCell"/>
</dbReference>
<evidence type="ECO:0000256" key="3">
    <source>
        <dbReference type="ARBA" id="ARBA00023155"/>
    </source>
</evidence>
<keyword evidence="3 5" id="KW-0371">Homeobox</keyword>
<organism evidence="7 8">
    <name type="scientific">Meloidogyne hapla</name>
    <name type="common">Root-knot nematode worm</name>
    <dbReference type="NCBI Taxonomy" id="6305"/>
    <lineage>
        <taxon>Eukaryota</taxon>
        <taxon>Metazoa</taxon>
        <taxon>Ecdysozoa</taxon>
        <taxon>Nematoda</taxon>
        <taxon>Chromadorea</taxon>
        <taxon>Rhabditida</taxon>
        <taxon>Tylenchina</taxon>
        <taxon>Tylenchomorpha</taxon>
        <taxon>Tylenchoidea</taxon>
        <taxon>Meloidogynidae</taxon>
        <taxon>Meloidogyninae</taxon>
        <taxon>Meloidogyne</taxon>
    </lineage>
</organism>
<feature type="DNA-binding region" description="Homeobox" evidence="5">
    <location>
        <begin position="27"/>
        <end position="62"/>
    </location>
</feature>
<name>A0A1I8BX65_MELHA</name>
<dbReference type="Gene3D" id="1.10.10.60">
    <property type="entry name" value="Homeodomain-like"/>
    <property type="match status" value="1"/>
</dbReference>
<keyword evidence="7" id="KW-1185">Reference proteome</keyword>
<proteinExistence type="predicted"/>